<reference evidence="2 3" key="1">
    <citation type="journal article" date="2015" name="Genome Announc.">
        <title>Complete genome sequences for 35 biothreat assay-relevant bacillus species.</title>
        <authorList>
            <person name="Johnson S.L."/>
            <person name="Daligault H.E."/>
            <person name="Davenport K.W."/>
            <person name="Jaissle J."/>
            <person name="Frey K.G."/>
            <person name="Ladner J.T."/>
            <person name="Broomall S.M."/>
            <person name="Bishop-Lilly K.A."/>
            <person name="Bruce D.C."/>
            <person name="Gibbons H.S."/>
            <person name="Coyne S.R."/>
            <person name="Lo C.C."/>
            <person name="Meincke L."/>
            <person name="Munk A.C."/>
            <person name="Koroleva G.I."/>
            <person name="Rosenzweig C.N."/>
            <person name="Palacios G.F."/>
            <person name="Redden C.L."/>
            <person name="Minogue T.D."/>
            <person name="Chain P.S."/>
        </authorList>
    </citation>
    <scope>NUCLEOTIDE SEQUENCE [LARGE SCALE GENOMIC DNA]</scope>
    <source>
        <strain evidence="3">ATCC 14581 / DSM 32 / JCM 2506 / NBRC 15308 / NCIMB 9376 / NCTC 10342 / NRRL B-14308 / VKM B-512</strain>
    </source>
</reference>
<dbReference type="PANTHER" id="PTHR34473">
    <property type="entry name" value="UPF0699 TRANSMEMBRANE PROTEIN YDBS"/>
    <property type="match status" value="1"/>
</dbReference>
<evidence type="ECO:0000259" key="1">
    <source>
        <dbReference type="Pfam" id="PF03703"/>
    </source>
</evidence>
<dbReference type="AlphaFoldDB" id="A0A0B6AV69"/>
<accession>A0A0B6AV69</accession>
<organism evidence="2 3">
    <name type="scientific">Priestia megaterium (strain ATCC 14581 / DSM 32 / CCUG 1817 / JCM 2506 / NBRC 15308 / NCIMB 9376 / NCTC 10342 / NRRL B-14308 / VKM B-512 / Ford 19)</name>
    <name type="common">Bacillus megaterium</name>
    <dbReference type="NCBI Taxonomy" id="1348623"/>
    <lineage>
        <taxon>Bacteria</taxon>
        <taxon>Bacillati</taxon>
        <taxon>Bacillota</taxon>
        <taxon>Bacilli</taxon>
        <taxon>Bacillales</taxon>
        <taxon>Bacillaceae</taxon>
        <taxon>Priestia</taxon>
    </lineage>
</organism>
<evidence type="ECO:0000313" key="2">
    <source>
        <dbReference type="EMBL" id="AJI24997.1"/>
    </source>
</evidence>
<dbReference type="GeneID" id="93642392"/>
<feature type="domain" description="YdbS-like PH" evidence="1">
    <location>
        <begin position="76"/>
        <end position="149"/>
    </location>
</feature>
<dbReference type="RefSeq" id="WP_034652623.1">
    <property type="nucleotide sequence ID" value="NZ_BCVB01000005.1"/>
</dbReference>
<dbReference type="KEGG" id="bmeg:BG04_4385"/>
<evidence type="ECO:0000313" key="3">
    <source>
        <dbReference type="Proteomes" id="UP000031829"/>
    </source>
</evidence>
<proteinExistence type="predicted"/>
<dbReference type="HOGENOM" id="CLU_104197_3_2_9"/>
<dbReference type="Pfam" id="PF03703">
    <property type="entry name" value="bPH_2"/>
    <property type="match status" value="1"/>
</dbReference>
<dbReference type="InterPro" id="IPR005182">
    <property type="entry name" value="YdbS-like_PH"/>
</dbReference>
<protein>
    <submittedName>
        <fullName evidence="2">Bacterial PH domain protein</fullName>
    </submittedName>
</protein>
<sequence length="160" mass="18451">MEFEHLKGKLPLEAKKAMRWQSIFTHSLWLLATAGYFLLVHFFDWWSIIGWISAGLLVVSFIIYTIIAPNVYMNVYSYEVTDTQIDVQRGLFIWYHTKIPLMKVQHVETLTGPIFRKFDLASVKIITAAGSVEIPALGQRNAEALREYIARLAEVDDEDE</sequence>
<dbReference type="PANTHER" id="PTHR34473:SF2">
    <property type="entry name" value="UPF0699 TRANSMEMBRANE PROTEIN YDBT"/>
    <property type="match status" value="1"/>
</dbReference>
<dbReference type="EMBL" id="CP009920">
    <property type="protein sequence ID" value="AJI24997.1"/>
    <property type="molecule type" value="Genomic_DNA"/>
</dbReference>
<dbReference type="Proteomes" id="UP000031829">
    <property type="component" value="Chromosome"/>
</dbReference>
<gene>
    <name evidence="2" type="ORF">BG04_4385</name>
</gene>
<name>A0A0B6AV69_PRIM2</name>